<reference evidence="5" key="1">
    <citation type="submission" date="2018-05" db="EMBL/GenBank/DDBJ databases">
        <authorList>
            <person name="Lanie J.A."/>
            <person name="Ng W.-L."/>
            <person name="Kazmierczak K.M."/>
            <person name="Andrzejewski T.M."/>
            <person name="Davidsen T.M."/>
            <person name="Wayne K.J."/>
            <person name="Tettelin H."/>
            <person name="Glass J.I."/>
            <person name="Rusch D."/>
            <person name="Podicherti R."/>
            <person name="Tsui H.-C.T."/>
            <person name="Winkler M.E."/>
        </authorList>
    </citation>
    <scope>NUCLEOTIDE SEQUENCE</scope>
</reference>
<proteinExistence type="predicted"/>
<dbReference type="GO" id="GO:1990481">
    <property type="term" value="P:mRNA pseudouridine synthesis"/>
    <property type="evidence" value="ECO:0007669"/>
    <property type="project" value="TreeGrafter"/>
</dbReference>
<dbReference type="SUPFAM" id="SSF55120">
    <property type="entry name" value="Pseudouridine synthase"/>
    <property type="match status" value="1"/>
</dbReference>
<sequence>VKKVRWIIKEKKVGHGGTLDPFAEGVLIIGTAQDTKKLTSITAEDKSYTAIIKLGEITNTLDTEGEIIETQLVPELSLVTIEKVLNSFLGRSFQTPPMYSAKKVNGQRLYKLARKNIEVKREPVEIQIKHISLDHFTESTVTFSVICSKGTYIRVLGKEIAEKLETVGYLTSLIRTQVGGYSIDESQSIQEFEASWKLSTK</sequence>
<dbReference type="InterPro" id="IPR014780">
    <property type="entry name" value="tRNA_psdUridine_synth_TruB"/>
</dbReference>
<dbReference type="NCBIfam" id="TIGR00431">
    <property type="entry name" value="TruB"/>
    <property type="match status" value="1"/>
</dbReference>
<dbReference type="EC" id="5.4.99.25" evidence="1"/>
<evidence type="ECO:0000256" key="3">
    <source>
        <dbReference type="ARBA" id="ARBA00023235"/>
    </source>
</evidence>
<keyword evidence="2" id="KW-0819">tRNA processing</keyword>
<dbReference type="Pfam" id="PF01509">
    <property type="entry name" value="TruB_N"/>
    <property type="match status" value="1"/>
</dbReference>
<evidence type="ECO:0000313" key="5">
    <source>
        <dbReference type="EMBL" id="SVA15568.1"/>
    </source>
</evidence>
<keyword evidence="3" id="KW-0413">Isomerase</keyword>
<dbReference type="GO" id="GO:0006400">
    <property type="term" value="P:tRNA modification"/>
    <property type="evidence" value="ECO:0007669"/>
    <property type="project" value="TreeGrafter"/>
</dbReference>
<dbReference type="PANTHER" id="PTHR13767">
    <property type="entry name" value="TRNA-PSEUDOURIDINE SYNTHASE"/>
    <property type="match status" value="1"/>
</dbReference>
<dbReference type="PANTHER" id="PTHR13767:SF2">
    <property type="entry name" value="PSEUDOURIDYLATE SYNTHASE TRUB1"/>
    <property type="match status" value="1"/>
</dbReference>
<accession>A0A381TJ49</accession>
<protein>
    <recommendedName>
        <fullName evidence="1">tRNA pseudouridine(55) synthase</fullName>
        <ecNumber evidence="1">5.4.99.25</ecNumber>
    </recommendedName>
</protein>
<feature type="non-terminal residue" evidence="5">
    <location>
        <position position="1"/>
    </location>
</feature>
<organism evidence="5">
    <name type="scientific">marine metagenome</name>
    <dbReference type="NCBI Taxonomy" id="408172"/>
    <lineage>
        <taxon>unclassified sequences</taxon>
        <taxon>metagenomes</taxon>
        <taxon>ecological metagenomes</taxon>
    </lineage>
</organism>
<dbReference type="CDD" id="cd02573">
    <property type="entry name" value="PseudoU_synth_EcTruB"/>
    <property type="match status" value="1"/>
</dbReference>
<evidence type="ECO:0000259" key="4">
    <source>
        <dbReference type="Pfam" id="PF01509"/>
    </source>
</evidence>
<dbReference type="Gene3D" id="3.30.2350.10">
    <property type="entry name" value="Pseudouridine synthase"/>
    <property type="match status" value="1"/>
</dbReference>
<dbReference type="GO" id="GO:0160148">
    <property type="term" value="F:tRNA pseudouridine(55) synthase activity"/>
    <property type="evidence" value="ECO:0007669"/>
    <property type="project" value="UniProtKB-EC"/>
</dbReference>
<feature type="domain" description="Pseudouridine synthase II N-terminal" evidence="4">
    <location>
        <begin position="5"/>
        <end position="153"/>
    </location>
</feature>
<dbReference type="AlphaFoldDB" id="A0A381TJ49"/>
<dbReference type="InterPro" id="IPR002501">
    <property type="entry name" value="PsdUridine_synth_N"/>
</dbReference>
<evidence type="ECO:0000256" key="2">
    <source>
        <dbReference type="ARBA" id="ARBA00022694"/>
    </source>
</evidence>
<dbReference type="GO" id="GO:0003723">
    <property type="term" value="F:RNA binding"/>
    <property type="evidence" value="ECO:0007669"/>
    <property type="project" value="InterPro"/>
</dbReference>
<evidence type="ECO:0000256" key="1">
    <source>
        <dbReference type="ARBA" id="ARBA00012787"/>
    </source>
</evidence>
<name>A0A381TJ49_9ZZZZ</name>
<dbReference type="InterPro" id="IPR020103">
    <property type="entry name" value="PsdUridine_synth_cat_dom_sf"/>
</dbReference>
<dbReference type="EMBL" id="UINC01004604">
    <property type="protein sequence ID" value="SVA15568.1"/>
    <property type="molecule type" value="Genomic_DNA"/>
</dbReference>
<gene>
    <name evidence="5" type="ORF">METZ01_LOCUS68422</name>
</gene>